<keyword evidence="2" id="KW-1185">Reference proteome</keyword>
<evidence type="ECO:0000313" key="1">
    <source>
        <dbReference type="EMBL" id="MCP2732672.1"/>
    </source>
</evidence>
<evidence type="ECO:0000313" key="2">
    <source>
        <dbReference type="Proteomes" id="UP001204953"/>
    </source>
</evidence>
<protein>
    <submittedName>
        <fullName evidence="1">NblA/ycf18 family protein</fullName>
    </submittedName>
</protein>
<dbReference type="SUPFAM" id="SSF109859">
    <property type="entry name" value="NblA-like"/>
    <property type="match status" value="1"/>
</dbReference>
<organism evidence="1 2">
    <name type="scientific">Limnofasciculus baicalensis BBK-W-15</name>
    <dbReference type="NCBI Taxonomy" id="2699891"/>
    <lineage>
        <taxon>Bacteria</taxon>
        <taxon>Bacillati</taxon>
        <taxon>Cyanobacteriota</taxon>
        <taxon>Cyanophyceae</taxon>
        <taxon>Coleofasciculales</taxon>
        <taxon>Coleofasciculaceae</taxon>
        <taxon>Limnofasciculus</taxon>
        <taxon>Limnofasciculus baicalensis</taxon>
    </lineage>
</organism>
<dbReference type="InterPro" id="IPR036904">
    <property type="entry name" value="NblA_sf"/>
</dbReference>
<gene>
    <name evidence="1" type="ORF">NJ959_30020</name>
</gene>
<sequence length="55" mass="6641">MDIPVQLTLEQQFKMKVYQEQVKALSQEEAQQYLLEVMRQMMVKENLFKHLLKNA</sequence>
<comment type="caution">
    <text evidence="1">The sequence shown here is derived from an EMBL/GenBank/DDBJ whole genome shotgun (WGS) entry which is preliminary data.</text>
</comment>
<accession>A0AAE3GZ27</accession>
<dbReference type="AlphaFoldDB" id="A0AAE3GZ27"/>
<dbReference type="InterPro" id="IPR007574">
    <property type="entry name" value="NblA"/>
</dbReference>
<dbReference type="EMBL" id="JAMZMM010000728">
    <property type="protein sequence ID" value="MCP2732672.1"/>
    <property type="molecule type" value="Genomic_DNA"/>
</dbReference>
<reference evidence="1" key="1">
    <citation type="submission" date="2022-06" db="EMBL/GenBank/DDBJ databases">
        <title>New cyanobacteria of genus Symplocastrum in benthos of Lake Baikal.</title>
        <authorList>
            <person name="Sorokovikova E."/>
            <person name="Tikhonova I."/>
            <person name="Krasnopeev A."/>
            <person name="Evseev P."/>
            <person name="Gladkikh A."/>
            <person name="Belykh O."/>
        </authorList>
    </citation>
    <scope>NUCLEOTIDE SEQUENCE</scope>
    <source>
        <strain evidence="1">BBK-W-15</strain>
    </source>
</reference>
<dbReference type="Pfam" id="PF04485">
    <property type="entry name" value="NblA"/>
    <property type="match status" value="1"/>
</dbReference>
<dbReference type="RefSeq" id="WP_254015373.1">
    <property type="nucleotide sequence ID" value="NZ_JAMZMM010000728.1"/>
</dbReference>
<dbReference type="Proteomes" id="UP001204953">
    <property type="component" value="Unassembled WGS sequence"/>
</dbReference>
<name>A0AAE3GZ27_9CYAN</name>
<proteinExistence type="predicted"/>
<dbReference type="Gene3D" id="1.10.287.670">
    <property type="entry name" value="Phycobilisome degradation protein NblA"/>
    <property type="match status" value="1"/>
</dbReference>